<accession>A0A3M7RJI1</accession>
<feature type="compositionally biased region" description="Low complexity" evidence="3">
    <location>
        <begin position="1"/>
        <end position="13"/>
    </location>
</feature>
<proteinExistence type="predicted"/>
<evidence type="ECO:0000313" key="6">
    <source>
        <dbReference type="Proteomes" id="UP000276133"/>
    </source>
</evidence>
<dbReference type="PANTHER" id="PTHR13361:SF1">
    <property type="entry name" value="WW DOMAIN-BINDING PROTEIN 11"/>
    <property type="match status" value="1"/>
</dbReference>
<dbReference type="OrthoDB" id="10067323at2759"/>
<dbReference type="Pfam" id="PF09429">
    <property type="entry name" value="Wbp11"/>
    <property type="match status" value="1"/>
</dbReference>
<reference evidence="5 6" key="1">
    <citation type="journal article" date="2018" name="Sci. Rep.">
        <title>Genomic signatures of local adaptation to the degree of environmental predictability in rotifers.</title>
        <authorList>
            <person name="Franch-Gras L."/>
            <person name="Hahn C."/>
            <person name="Garcia-Roger E.M."/>
            <person name="Carmona M.J."/>
            <person name="Serra M."/>
            <person name="Gomez A."/>
        </authorList>
    </citation>
    <scope>NUCLEOTIDE SEQUENCE [LARGE SCALE GENOMIC DNA]</scope>
    <source>
        <strain evidence="5">HYR1</strain>
    </source>
</reference>
<keyword evidence="6" id="KW-1185">Reference proteome</keyword>
<dbReference type="AlphaFoldDB" id="A0A3M7RJI1"/>
<feature type="domain" description="Wbp11/ELF5/Saf1 N-terminal" evidence="4">
    <location>
        <begin position="12"/>
        <end position="92"/>
    </location>
</feature>
<feature type="compositionally biased region" description="Low complexity" evidence="3">
    <location>
        <begin position="349"/>
        <end position="360"/>
    </location>
</feature>
<dbReference type="GO" id="GO:0006396">
    <property type="term" value="P:RNA processing"/>
    <property type="evidence" value="ECO:0007669"/>
    <property type="project" value="InterPro"/>
</dbReference>
<evidence type="ECO:0000256" key="2">
    <source>
        <dbReference type="ARBA" id="ARBA00023242"/>
    </source>
</evidence>
<organism evidence="5 6">
    <name type="scientific">Brachionus plicatilis</name>
    <name type="common">Marine rotifer</name>
    <name type="synonym">Brachionus muelleri</name>
    <dbReference type="NCBI Taxonomy" id="10195"/>
    <lineage>
        <taxon>Eukaryota</taxon>
        <taxon>Metazoa</taxon>
        <taxon>Spiralia</taxon>
        <taxon>Gnathifera</taxon>
        <taxon>Rotifera</taxon>
        <taxon>Eurotatoria</taxon>
        <taxon>Monogononta</taxon>
        <taxon>Pseudotrocha</taxon>
        <taxon>Ploima</taxon>
        <taxon>Brachionidae</taxon>
        <taxon>Brachionus</taxon>
    </lineage>
</organism>
<feature type="compositionally biased region" description="Pro residues" evidence="3">
    <location>
        <begin position="187"/>
        <end position="198"/>
    </location>
</feature>
<dbReference type="EMBL" id="REGN01003228">
    <property type="protein sequence ID" value="RNA23733.1"/>
    <property type="molecule type" value="Genomic_DNA"/>
</dbReference>
<feature type="region of interest" description="Disordered" evidence="3">
    <location>
        <begin position="1"/>
        <end position="35"/>
    </location>
</feature>
<protein>
    <submittedName>
        <fullName evidence="5">WW domain-binding</fullName>
    </submittedName>
</protein>
<dbReference type="Proteomes" id="UP000276133">
    <property type="component" value="Unassembled WGS sequence"/>
</dbReference>
<dbReference type="InterPro" id="IPR019007">
    <property type="entry name" value="Wbp11/ELF5/Saf1_N"/>
</dbReference>
<comment type="subcellular location">
    <subcellularLocation>
        <location evidence="1">Nucleus</location>
    </subcellularLocation>
</comment>
<gene>
    <name evidence="5" type="ORF">BpHYR1_009101</name>
</gene>
<sequence>MGKRSTSSTKSGKFMNPTDQARKQERRKELKKNKLQRKLVRESVIKQKDPKQILASLDELDKLEYDPNTPPPYSTIVIQEKRRKLKSELRQIINYYGKEDAKLSYELRQMESDYDKRSQEQKTFHQSILQAKKVKVDDIPLPDTDQPADPTPFLFPYGMPPPPPVSSNTPKSILKSNDFVMAKFPKEPPGPPSAPPPDLSEFHLDDDEFELGLTVHDKIPTDDRNKKIRFAPEPVHGVSSVMPPPPPPVIPAYAQPAQLKQPAYSPALQAKIQQQAQLVKQQIYQQSLQQQNQTGGQLTIEAKPVLRNKAAEVTKFVPTSVIVKRPGQEQPKHEHTRPYDYTSHYEAPKQTVQSSSTKSTDAAYEEFMKEVSGFL</sequence>
<evidence type="ECO:0000313" key="5">
    <source>
        <dbReference type="EMBL" id="RNA23733.1"/>
    </source>
</evidence>
<dbReference type="PANTHER" id="PTHR13361">
    <property type="entry name" value="WW DOMAIN-BINDING PROTEIN 11"/>
    <property type="match status" value="1"/>
</dbReference>
<evidence type="ECO:0000259" key="4">
    <source>
        <dbReference type="Pfam" id="PF09429"/>
    </source>
</evidence>
<keyword evidence="2" id="KW-0539">Nucleus</keyword>
<feature type="region of interest" description="Disordered" evidence="3">
    <location>
        <begin position="322"/>
        <end position="361"/>
    </location>
</feature>
<comment type="caution">
    <text evidence="5">The sequence shown here is derived from an EMBL/GenBank/DDBJ whole genome shotgun (WGS) entry which is preliminary data.</text>
</comment>
<evidence type="ECO:0000256" key="3">
    <source>
        <dbReference type="SAM" id="MobiDB-lite"/>
    </source>
</evidence>
<name>A0A3M7RJI1_BRAPC</name>
<dbReference type="STRING" id="10195.A0A3M7RJI1"/>
<dbReference type="GO" id="GO:0005681">
    <property type="term" value="C:spliceosomal complex"/>
    <property type="evidence" value="ECO:0007669"/>
    <property type="project" value="TreeGrafter"/>
</dbReference>
<evidence type="ECO:0000256" key="1">
    <source>
        <dbReference type="ARBA" id="ARBA00004123"/>
    </source>
</evidence>
<feature type="compositionally biased region" description="Basic and acidic residues" evidence="3">
    <location>
        <begin position="326"/>
        <end position="338"/>
    </location>
</feature>
<feature type="region of interest" description="Disordered" evidence="3">
    <location>
        <begin position="135"/>
        <end position="203"/>
    </location>
</feature>